<sequence>MSVVKVLKCVYDNCAVVVALYPHTTYEDLCEQLTLRFPSLSSGGFLLKYSLYGVVDVYVQAKNEMSIVSTSSVLSCLSEATNIGDKNQFLGKYGSYGRPIMQQMSDMVIFLIMIKVMKMVQLSFVENLHNTLLRLVLFSSSLGMIGSVLLLFA</sequence>
<dbReference type="AlphaFoldDB" id="A0A540MXG5"/>
<organism evidence="2 3">
    <name type="scientific">Malus baccata</name>
    <name type="common">Siberian crab apple</name>
    <name type="synonym">Pyrus baccata</name>
    <dbReference type="NCBI Taxonomy" id="106549"/>
    <lineage>
        <taxon>Eukaryota</taxon>
        <taxon>Viridiplantae</taxon>
        <taxon>Streptophyta</taxon>
        <taxon>Embryophyta</taxon>
        <taxon>Tracheophyta</taxon>
        <taxon>Spermatophyta</taxon>
        <taxon>Magnoliopsida</taxon>
        <taxon>eudicotyledons</taxon>
        <taxon>Gunneridae</taxon>
        <taxon>Pentapetalae</taxon>
        <taxon>rosids</taxon>
        <taxon>fabids</taxon>
        <taxon>Rosales</taxon>
        <taxon>Rosaceae</taxon>
        <taxon>Amygdaloideae</taxon>
        <taxon>Maleae</taxon>
        <taxon>Malus</taxon>
    </lineage>
</organism>
<keyword evidence="3" id="KW-1185">Reference proteome</keyword>
<feature type="transmembrane region" description="Helical" evidence="1">
    <location>
        <begin position="131"/>
        <end position="152"/>
    </location>
</feature>
<keyword evidence="1" id="KW-0472">Membrane</keyword>
<protein>
    <submittedName>
        <fullName evidence="2">Uncharacterized protein</fullName>
    </submittedName>
</protein>
<feature type="transmembrane region" description="Helical" evidence="1">
    <location>
        <begin position="107"/>
        <end position="125"/>
    </location>
</feature>
<keyword evidence="1" id="KW-0812">Transmembrane</keyword>
<reference evidence="2 3" key="1">
    <citation type="journal article" date="2019" name="G3 (Bethesda)">
        <title>Sequencing of a Wild Apple (Malus baccata) Genome Unravels the Differences Between Cultivated and Wild Apple Species Regarding Disease Resistance and Cold Tolerance.</title>
        <authorList>
            <person name="Chen X."/>
        </authorList>
    </citation>
    <scope>NUCLEOTIDE SEQUENCE [LARGE SCALE GENOMIC DNA]</scope>
    <source>
        <strain evidence="3">cv. Shandingzi</strain>
        <tissue evidence="2">Leaves</tissue>
    </source>
</reference>
<comment type="caution">
    <text evidence="2">The sequence shown here is derived from an EMBL/GenBank/DDBJ whole genome shotgun (WGS) entry which is preliminary data.</text>
</comment>
<accession>A0A540MXG5</accession>
<keyword evidence="1" id="KW-1133">Transmembrane helix</keyword>
<dbReference type="Proteomes" id="UP000315295">
    <property type="component" value="Unassembled WGS sequence"/>
</dbReference>
<name>A0A540MXG5_MALBA</name>
<gene>
    <name evidence="2" type="ORF">C1H46_011440</name>
</gene>
<evidence type="ECO:0000313" key="2">
    <source>
        <dbReference type="EMBL" id="TQE02953.1"/>
    </source>
</evidence>
<evidence type="ECO:0000313" key="3">
    <source>
        <dbReference type="Proteomes" id="UP000315295"/>
    </source>
</evidence>
<evidence type="ECO:0000256" key="1">
    <source>
        <dbReference type="SAM" id="Phobius"/>
    </source>
</evidence>
<dbReference type="EMBL" id="VIEB01000163">
    <property type="protein sequence ID" value="TQE02953.1"/>
    <property type="molecule type" value="Genomic_DNA"/>
</dbReference>
<proteinExistence type="predicted"/>